<evidence type="ECO:0000256" key="1">
    <source>
        <dbReference type="SAM" id="MobiDB-lite"/>
    </source>
</evidence>
<proteinExistence type="predicted"/>
<dbReference type="EMBL" id="UINC01152220">
    <property type="protein sequence ID" value="SVD46290.1"/>
    <property type="molecule type" value="Genomic_DNA"/>
</dbReference>
<evidence type="ECO:0000313" key="2">
    <source>
        <dbReference type="EMBL" id="SVD46290.1"/>
    </source>
</evidence>
<protein>
    <submittedName>
        <fullName evidence="2">Uncharacterized protein</fullName>
    </submittedName>
</protein>
<accession>A0A382VIR4</accession>
<reference evidence="2" key="1">
    <citation type="submission" date="2018-05" db="EMBL/GenBank/DDBJ databases">
        <authorList>
            <person name="Lanie J.A."/>
            <person name="Ng W.-L."/>
            <person name="Kazmierczak K.M."/>
            <person name="Andrzejewski T.M."/>
            <person name="Davidsen T.M."/>
            <person name="Wayne K.J."/>
            <person name="Tettelin H."/>
            <person name="Glass J.I."/>
            <person name="Rusch D."/>
            <person name="Podicherti R."/>
            <person name="Tsui H.-C.T."/>
            <person name="Winkler M.E."/>
        </authorList>
    </citation>
    <scope>NUCLEOTIDE SEQUENCE</scope>
</reference>
<feature type="non-terminal residue" evidence="2">
    <location>
        <position position="23"/>
    </location>
</feature>
<gene>
    <name evidence="2" type="ORF">METZ01_LOCUS399144</name>
</gene>
<feature type="region of interest" description="Disordered" evidence="1">
    <location>
        <begin position="1"/>
        <end position="23"/>
    </location>
</feature>
<sequence length="23" mass="2239">MGSSLAACNAGKIPATTPTTMQS</sequence>
<dbReference type="AlphaFoldDB" id="A0A382VIR4"/>
<name>A0A382VIR4_9ZZZZ</name>
<organism evidence="2">
    <name type="scientific">marine metagenome</name>
    <dbReference type="NCBI Taxonomy" id="408172"/>
    <lineage>
        <taxon>unclassified sequences</taxon>
        <taxon>metagenomes</taxon>
        <taxon>ecological metagenomes</taxon>
    </lineage>
</organism>